<dbReference type="SMART" id="SM00257">
    <property type="entry name" value="LysM"/>
    <property type="match status" value="1"/>
</dbReference>
<evidence type="ECO:0000313" key="4">
    <source>
        <dbReference type="EMBL" id="CAE0189568.1"/>
    </source>
</evidence>
<evidence type="ECO:0000256" key="1">
    <source>
        <dbReference type="SAM" id="MobiDB-lite"/>
    </source>
</evidence>
<dbReference type="Gene3D" id="3.10.350.10">
    <property type="entry name" value="LysM domain"/>
    <property type="match status" value="1"/>
</dbReference>
<feature type="domain" description="LysM" evidence="3">
    <location>
        <begin position="90"/>
        <end position="139"/>
    </location>
</feature>
<dbReference type="EMBL" id="HBHZ01003442">
    <property type="protein sequence ID" value="CAE0189568.1"/>
    <property type="molecule type" value="Transcribed_RNA"/>
</dbReference>
<evidence type="ECO:0000256" key="2">
    <source>
        <dbReference type="SAM" id="Phobius"/>
    </source>
</evidence>
<feature type="compositionally biased region" description="Low complexity" evidence="1">
    <location>
        <begin position="202"/>
        <end position="222"/>
    </location>
</feature>
<feature type="compositionally biased region" description="Basic residues" evidence="1">
    <location>
        <begin position="183"/>
        <end position="192"/>
    </location>
</feature>
<name>A0A7S3CBH5_9CHLO</name>
<feature type="compositionally biased region" description="Low complexity" evidence="1">
    <location>
        <begin position="159"/>
        <end position="174"/>
    </location>
</feature>
<keyword evidence="2" id="KW-0472">Membrane</keyword>
<protein>
    <recommendedName>
        <fullName evidence="3">LysM domain-containing protein</fullName>
    </recommendedName>
</protein>
<feature type="compositionally biased region" description="Basic and acidic residues" evidence="1">
    <location>
        <begin position="226"/>
        <end position="263"/>
    </location>
</feature>
<dbReference type="InterPro" id="IPR036779">
    <property type="entry name" value="LysM_dom_sf"/>
</dbReference>
<dbReference type="AlphaFoldDB" id="A0A7S3CBH5"/>
<organism evidence="4">
    <name type="scientific">Chloropicon roscoffensis</name>
    <dbReference type="NCBI Taxonomy" id="1461544"/>
    <lineage>
        <taxon>Eukaryota</taxon>
        <taxon>Viridiplantae</taxon>
        <taxon>Chlorophyta</taxon>
        <taxon>Chloropicophyceae</taxon>
        <taxon>Chloropicales</taxon>
        <taxon>Chloropicaceae</taxon>
        <taxon>Chloropicon</taxon>
    </lineage>
</organism>
<keyword evidence="2" id="KW-1133">Transmembrane helix</keyword>
<proteinExistence type="predicted"/>
<dbReference type="PROSITE" id="PS51782">
    <property type="entry name" value="LYSM"/>
    <property type="match status" value="1"/>
</dbReference>
<reference evidence="4" key="1">
    <citation type="submission" date="2021-01" db="EMBL/GenBank/DDBJ databases">
        <authorList>
            <person name="Corre E."/>
            <person name="Pelletier E."/>
            <person name="Niang G."/>
            <person name="Scheremetjew M."/>
            <person name="Finn R."/>
            <person name="Kale V."/>
            <person name="Holt S."/>
            <person name="Cochrane G."/>
            <person name="Meng A."/>
            <person name="Brown T."/>
            <person name="Cohen L."/>
        </authorList>
    </citation>
    <scope>NUCLEOTIDE SEQUENCE</scope>
    <source>
        <strain evidence="4">RCC1871</strain>
    </source>
</reference>
<sequence length="280" mass="29525">MKMDDVYNDPAGKGGGGGGCGPIGWIKKKLGGLKDRSPALFSFATGVVIGGIVLVGTAVARGEDFKETFSRLPFGGSGKCAGKKKKGPKITVVVGEGQTLGDIIVKYVGDYTDATVSQIAKENKLKDANMITVGQSLVVTDNRQIEVAAAEQAKEQAKVSLPAASSAAKGPGAKAVKKEERSRRKQVRKKKPSAAERRMAPKKPAAAARKKAATSSKPAKVSANKKGPEEGKKTVKAKEPVVILPKKEKQRKEKGEPAKEEKGGFLFFGKKNKKVGEAKK</sequence>
<keyword evidence="2" id="KW-0812">Transmembrane</keyword>
<dbReference type="Pfam" id="PF01476">
    <property type="entry name" value="LysM"/>
    <property type="match status" value="1"/>
</dbReference>
<evidence type="ECO:0000259" key="3">
    <source>
        <dbReference type="PROSITE" id="PS51782"/>
    </source>
</evidence>
<feature type="region of interest" description="Disordered" evidence="1">
    <location>
        <begin position="159"/>
        <end position="265"/>
    </location>
</feature>
<dbReference type="InterPro" id="IPR018392">
    <property type="entry name" value="LysM"/>
</dbReference>
<gene>
    <name evidence="4" type="ORF">CROS1456_LOCUS2657</name>
</gene>
<accession>A0A7S3CBH5</accession>
<feature type="transmembrane region" description="Helical" evidence="2">
    <location>
        <begin position="39"/>
        <end position="60"/>
    </location>
</feature>